<dbReference type="InterPro" id="IPR016169">
    <property type="entry name" value="FAD-bd_PCMH_sub2"/>
</dbReference>
<dbReference type="PROSITE" id="PS51387">
    <property type="entry name" value="FAD_PCMH"/>
    <property type="match status" value="1"/>
</dbReference>
<protein>
    <submittedName>
        <fullName evidence="4">FAD-binding oxidoreductase</fullName>
    </submittedName>
</protein>
<feature type="region of interest" description="Disordered" evidence="2">
    <location>
        <begin position="232"/>
        <end position="251"/>
    </location>
</feature>
<keyword evidence="1" id="KW-0560">Oxidoreductase</keyword>
<keyword evidence="5" id="KW-1185">Reference proteome</keyword>
<evidence type="ECO:0000259" key="3">
    <source>
        <dbReference type="PROSITE" id="PS51387"/>
    </source>
</evidence>
<dbReference type="InterPro" id="IPR010031">
    <property type="entry name" value="FAD_lactone_oxidase-like"/>
</dbReference>
<dbReference type="Proteomes" id="UP001499979">
    <property type="component" value="Unassembled WGS sequence"/>
</dbReference>
<organism evidence="4 5">
    <name type="scientific">Nocardioides aquiterrae</name>
    <dbReference type="NCBI Taxonomy" id="203799"/>
    <lineage>
        <taxon>Bacteria</taxon>
        <taxon>Bacillati</taxon>
        <taxon>Actinomycetota</taxon>
        <taxon>Actinomycetes</taxon>
        <taxon>Propionibacteriales</taxon>
        <taxon>Nocardioidaceae</taxon>
        <taxon>Nocardioides</taxon>
    </lineage>
</organism>
<dbReference type="SUPFAM" id="SSF56176">
    <property type="entry name" value="FAD-binding/transporter-associated domain-like"/>
    <property type="match status" value="1"/>
</dbReference>
<dbReference type="Gene3D" id="3.30.465.10">
    <property type="match status" value="1"/>
</dbReference>
<dbReference type="PANTHER" id="PTHR43762">
    <property type="entry name" value="L-GULONOLACTONE OXIDASE"/>
    <property type="match status" value="1"/>
</dbReference>
<dbReference type="Pfam" id="PF01565">
    <property type="entry name" value="FAD_binding_4"/>
    <property type="match status" value="1"/>
</dbReference>
<gene>
    <name evidence="4" type="ORF">GCM10009606_25270</name>
</gene>
<evidence type="ECO:0000313" key="4">
    <source>
        <dbReference type="EMBL" id="GAA1145010.1"/>
    </source>
</evidence>
<dbReference type="InterPro" id="IPR036318">
    <property type="entry name" value="FAD-bd_PCMH-like_sf"/>
</dbReference>
<evidence type="ECO:0000256" key="1">
    <source>
        <dbReference type="ARBA" id="ARBA00023002"/>
    </source>
</evidence>
<accession>A0ABP4F184</accession>
<sequence>MSEAFSGWGRTAPSVGHPVTATAAAVPDLVRGAGSRGLIARGLGRSYGDPAQNAGGDVLLPLPTEIGEPAADGTVRVSAGTSLHDLMAALLPRGRFVPVTPGTRYVTVGGAIACDVHGKSHHVTGSFGRQVADLDLVLASGETRTVGPDRDPALFWATVGGLGLTGVITAATLRTIPVETAYAEVSTQRLANVDEVLREMREGDAAFTYSVAWIDTMARGAALGRSVLSRGEHATRDRVGGDPLPAPRPPRLAVPLTPPVNLVTPLAVRAFNEAWFRRAPRHRTGEIQSLGQFFHPLDGVAGWNRAYGPRGLVQYQLVVPDDQDAALVGILERIADARLPCFLAVLKRFGPGDPGPLSFPMAGWTLAYDVPADPGLAPLLDALDEQVVGAGGRVYLAKDSRLSPRLLPEMYPRLDEFRAVRERVDPDRVFRSDLSRRLAL</sequence>
<proteinExistence type="predicted"/>
<dbReference type="Gene3D" id="1.10.45.10">
    <property type="entry name" value="Vanillyl-alcohol Oxidase, Chain A, domain 4"/>
    <property type="match status" value="1"/>
</dbReference>
<name>A0ABP4F184_9ACTN</name>
<comment type="caution">
    <text evidence="4">The sequence shown here is derived from an EMBL/GenBank/DDBJ whole genome shotgun (WGS) entry which is preliminary data.</text>
</comment>
<dbReference type="InterPro" id="IPR016171">
    <property type="entry name" value="Vanillyl_alc_oxidase_C-sub2"/>
</dbReference>
<evidence type="ECO:0000256" key="2">
    <source>
        <dbReference type="SAM" id="MobiDB-lite"/>
    </source>
</evidence>
<evidence type="ECO:0000313" key="5">
    <source>
        <dbReference type="Proteomes" id="UP001499979"/>
    </source>
</evidence>
<dbReference type="PANTHER" id="PTHR43762:SF1">
    <property type="entry name" value="D-ARABINONO-1,4-LACTONE OXIDASE"/>
    <property type="match status" value="1"/>
</dbReference>
<dbReference type="Pfam" id="PF04030">
    <property type="entry name" value="ALO"/>
    <property type="match status" value="1"/>
</dbReference>
<dbReference type="InterPro" id="IPR007173">
    <property type="entry name" value="ALO_C"/>
</dbReference>
<feature type="domain" description="FAD-binding PCMH-type" evidence="3">
    <location>
        <begin position="9"/>
        <end position="178"/>
    </location>
</feature>
<reference evidence="5" key="1">
    <citation type="journal article" date="2019" name="Int. J. Syst. Evol. Microbiol.">
        <title>The Global Catalogue of Microorganisms (GCM) 10K type strain sequencing project: providing services to taxonomists for standard genome sequencing and annotation.</title>
        <authorList>
            <consortium name="The Broad Institute Genomics Platform"/>
            <consortium name="The Broad Institute Genome Sequencing Center for Infectious Disease"/>
            <person name="Wu L."/>
            <person name="Ma J."/>
        </authorList>
    </citation>
    <scope>NUCLEOTIDE SEQUENCE [LARGE SCALE GENOMIC DNA]</scope>
    <source>
        <strain evidence="5">JCM 11813</strain>
    </source>
</reference>
<dbReference type="InterPro" id="IPR016166">
    <property type="entry name" value="FAD-bd_PCMH"/>
</dbReference>
<dbReference type="EMBL" id="BAAAJE010000011">
    <property type="protein sequence ID" value="GAA1145010.1"/>
    <property type="molecule type" value="Genomic_DNA"/>
</dbReference>
<dbReference type="RefSeq" id="WP_343907911.1">
    <property type="nucleotide sequence ID" value="NZ_BAAAJE010000011.1"/>
</dbReference>
<dbReference type="InterPro" id="IPR006094">
    <property type="entry name" value="Oxid_FAD_bind_N"/>
</dbReference>